<reference evidence="2" key="1">
    <citation type="journal article" date="2023" name="Nat. Plants">
        <title>Single-cell RNA sequencing provides a high-resolution roadmap for understanding the multicellular compartmentation of specialized metabolism.</title>
        <authorList>
            <person name="Sun S."/>
            <person name="Shen X."/>
            <person name="Li Y."/>
            <person name="Li Y."/>
            <person name="Wang S."/>
            <person name="Li R."/>
            <person name="Zhang H."/>
            <person name="Shen G."/>
            <person name="Guo B."/>
            <person name="Wei J."/>
            <person name="Xu J."/>
            <person name="St-Pierre B."/>
            <person name="Chen S."/>
            <person name="Sun C."/>
        </authorList>
    </citation>
    <scope>NUCLEOTIDE SEQUENCE [LARGE SCALE GENOMIC DNA]</scope>
</reference>
<organism evidence="1 2">
    <name type="scientific">Catharanthus roseus</name>
    <name type="common">Madagascar periwinkle</name>
    <name type="synonym">Vinca rosea</name>
    <dbReference type="NCBI Taxonomy" id="4058"/>
    <lineage>
        <taxon>Eukaryota</taxon>
        <taxon>Viridiplantae</taxon>
        <taxon>Streptophyta</taxon>
        <taxon>Embryophyta</taxon>
        <taxon>Tracheophyta</taxon>
        <taxon>Spermatophyta</taxon>
        <taxon>Magnoliopsida</taxon>
        <taxon>eudicotyledons</taxon>
        <taxon>Gunneridae</taxon>
        <taxon>Pentapetalae</taxon>
        <taxon>asterids</taxon>
        <taxon>lamiids</taxon>
        <taxon>Gentianales</taxon>
        <taxon>Apocynaceae</taxon>
        <taxon>Rauvolfioideae</taxon>
        <taxon>Vinceae</taxon>
        <taxon>Catharanthinae</taxon>
        <taxon>Catharanthus</taxon>
    </lineage>
</organism>
<protein>
    <submittedName>
        <fullName evidence="1">Uncharacterized protein</fullName>
    </submittedName>
</protein>
<evidence type="ECO:0000313" key="2">
    <source>
        <dbReference type="Proteomes" id="UP001060085"/>
    </source>
</evidence>
<comment type="caution">
    <text evidence="1">The sequence shown here is derived from an EMBL/GenBank/DDBJ whole genome shotgun (WGS) entry which is preliminary data.</text>
</comment>
<proteinExistence type="predicted"/>
<dbReference type="EMBL" id="CM044708">
    <property type="protein sequence ID" value="KAI5647240.1"/>
    <property type="molecule type" value="Genomic_DNA"/>
</dbReference>
<gene>
    <name evidence="1" type="ORF">M9H77_33245</name>
</gene>
<sequence>MSTQTLPLSKIGISSPNFLPCVQFATSIEPGNKKIVFDQKLKSGFWNSAKRVYGSPIGLRKGSGFVGLRCQMSQQVKEHDDGYYMRRAVEIARKAVGYTSPNPMVGCVIVKDGKIVGEGFHPKAGQPHAEVFALRDAGVLAENGTAYVSLEPCNHYGRTPPCTEALIKAKVKKVVVGIVDANPLVASKGVARLQDAGIEVVVGVEEELCKKLNEAFFHKMLTGKPFVTLRYSMAADGRLLDQITDGAMECGGYYSKLLQEYDAVVVSSTLSTNFTSPASKEPGANQPLQVILSKCPSFATQVSPLTDKDTSKLIIFTDKETIPEHEGARKGIETVVLEKMSLSPILEYCKQQGFCSVLMDIRGNLSDFEEILSEGYEHELFQKLVVEILPVFGGTEERTLKSITQRLSLENFTSKVSGDSVLLEGYF</sequence>
<name>A0ACB9ZI95_CATRO</name>
<dbReference type="Proteomes" id="UP001060085">
    <property type="component" value="Linkage Group LG08"/>
</dbReference>
<accession>A0ACB9ZI95</accession>
<evidence type="ECO:0000313" key="1">
    <source>
        <dbReference type="EMBL" id="KAI5647240.1"/>
    </source>
</evidence>
<keyword evidence="2" id="KW-1185">Reference proteome</keyword>